<dbReference type="PANTHER" id="PTHR40400:SF1">
    <property type="entry name" value="SLR1512 PROTEIN"/>
    <property type="match status" value="1"/>
</dbReference>
<feature type="transmembrane region" description="Helical" evidence="1">
    <location>
        <begin position="133"/>
        <end position="154"/>
    </location>
</feature>
<evidence type="ECO:0000256" key="1">
    <source>
        <dbReference type="SAM" id="Phobius"/>
    </source>
</evidence>
<feature type="transmembrane region" description="Helical" evidence="1">
    <location>
        <begin position="321"/>
        <end position="343"/>
    </location>
</feature>
<organism evidence="2 3">
    <name type="scientific">Candidatus Contendobacter odensis Run_B_J11</name>
    <dbReference type="NCBI Taxonomy" id="1400861"/>
    <lineage>
        <taxon>Bacteria</taxon>
        <taxon>Pseudomonadati</taxon>
        <taxon>Pseudomonadota</taxon>
        <taxon>Gammaproteobacteria</taxon>
        <taxon>Candidatus Competibacteraceae</taxon>
        <taxon>Candidatus Contendibacter</taxon>
    </lineage>
</organism>
<evidence type="ECO:0000313" key="2">
    <source>
        <dbReference type="EMBL" id="CDH47383.1"/>
    </source>
</evidence>
<dbReference type="RefSeq" id="WP_034436286.1">
    <property type="nucleotide sequence ID" value="NZ_CBTK010000298.1"/>
</dbReference>
<keyword evidence="3" id="KW-1185">Reference proteome</keyword>
<dbReference type="PANTHER" id="PTHR40400">
    <property type="entry name" value="SLR1512 PROTEIN"/>
    <property type="match status" value="1"/>
</dbReference>
<dbReference type="AlphaFoldDB" id="A0A7U7GFF1"/>
<feature type="transmembrane region" description="Helical" evidence="1">
    <location>
        <begin position="100"/>
        <end position="121"/>
    </location>
</feature>
<dbReference type="OrthoDB" id="345121at2"/>
<dbReference type="InterPro" id="IPR010293">
    <property type="entry name" value="Sbt_1"/>
</dbReference>
<accession>A0A7U7GFF1</accession>
<feature type="transmembrane region" description="Helical" evidence="1">
    <location>
        <begin position="197"/>
        <end position="220"/>
    </location>
</feature>
<comment type="caution">
    <text evidence="2">The sequence shown here is derived from an EMBL/GenBank/DDBJ whole genome shotgun (WGS) entry which is preliminary data.</text>
</comment>
<name>A0A7U7GFF1_9GAMM</name>
<proteinExistence type="predicted"/>
<feature type="transmembrane region" description="Helical" evidence="1">
    <location>
        <begin position="232"/>
        <end position="249"/>
    </location>
</feature>
<keyword evidence="1" id="KW-0812">Transmembrane</keyword>
<evidence type="ECO:0008006" key="4">
    <source>
        <dbReference type="Google" id="ProtNLM"/>
    </source>
</evidence>
<keyword evidence="1" id="KW-1133">Transmembrane helix</keyword>
<dbReference type="Pfam" id="PF05982">
    <property type="entry name" value="Sbt_1"/>
    <property type="match status" value="1"/>
</dbReference>
<gene>
    <name evidence="2" type="ORF">BN874_80073</name>
</gene>
<dbReference type="EMBL" id="CBTK010000298">
    <property type="protein sequence ID" value="CDH47383.1"/>
    <property type="molecule type" value="Genomic_DNA"/>
</dbReference>
<feature type="transmembrane region" description="Helical" evidence="1">
    <location>
        <begin position="6"/>
        <end position="25"/>
    </location>
</feature>
<keyword evidence="1" id="KW-0472">Membrane</keyword>
<evidence type="ECO:0000313" key="3">
    <source>
        <dbReference type="Proteomes" id="UP000019184"/>
    </source>
</evidence>
<sequence>MDISLIINNFLNPPILFFFLGMLAVFLRSDLEIPQPLAKFFSLYLLMSIGYRGGTELAHSGMTWEVATAMLAAVVMASVVPLYSFFILTRRLKLTVHDSAAIAATYGSVSAVTFITATAFLQKLEISFGGHMVAAMALMESPAIIIGVLLYRLFTTTSPNQIEFTWSSLSNLFNAGKSGDSSEHQSDFSWSELLRDAVFNGSVLMILGSLVIGLLSAGGPGEKALEPFTKDLFRGILTFFLLDMGLVAARRIKDLRKAGASLVGFAILIPLGNALIGMILAGLMGMSLGNALLFVVLCASASYIAVPAAVRLAIPEANPSLYVPMSLAITFPFNIIVGLPLYLSVLKVFWS</sequence>
<feature type="transmembrane region" description="Helical" evidence="1">
    <location>
        <begin position="66"/>
        <end position="88"/>
    </location>
</feature>
<reference evidence="2 3" key="1">
    <citation type="journal article" date="2014" name="ISME J.">
        <title>Candidatus Competibacter-lineage genomes retrieved from metagenomes reveal functional metabolic diversity.</title>
        <authorList>
            <person name="McIlroy S.J."/>
            <person name="Albertsen M."/>
            <person name="Andresen E.K."/>
            <person name="Saunders A.M."/>
            <person name="Kristiansen R."/>
            <person name="Stokholm-Bjerregaard M."/>
            <person name="Nielsen K.L."/>
            <person name="Nielsen P.H."/>
        </authorList>
    </citation>
    <scope>NUCLEOTIDE SEQUENCE [LARGE SCALE GENOMIC DNA]</scope>
    <source>
        <strain evidence="2 3">Run_B_J11</strain>
    </source>
</reference>
<feature type="transmembrane region" description="Helical" evidence="1">
    <location>
        <begin position="261"/>
        <end position="285"/>
    </location>
</feature>
<dbReference type="Proteomes" id="UP000019184">
    <property type="component" value="Unassembled WGS sequence"/>
</dbReference>
<protein>
    <recommendedName>
        <fullName evidence="4">Sodium-dependent bicarbonate transport family permease</fullName>
    </recommendedName>
</protein>
<feature type="transmembrane region" description="Helical" evidence="1">
    <location>
        <begin position="291"/>
        <end position="314"/>
    </location>
</feature>